<dbReference type="PANTHER" id="PTHR11404:SF6">
    <property type="entry name" value="SUPEROXIDE DISMUTASE [MN], MITOCHONDRIAL"/>
    <property type="match status" value="1"/>
</dbReference>
<evidence type="ECO:0000256" key="4">
    <source>
        <dbReference type="ARBA" id="ARBA00023002"/>
    </source>
</evidence>
<evidence type="ECO:0000256" key="3">
    <source>
        <dbReference type="ARBA" id="ARBA00022723"/>
    </source>
</evidence>
<evidence type="ECO:0000259" key="6">
    <source>
        <dbReference type="Pfam" id="PF02777"/>
    </source>
</evidence>
<reference evidence="7" key="2">
    <citation type="submission" date="2015-09" db="EMBL/GenBank/DDBJ databases">
        <title>Draft genome sequence of Mycobacterium neoaurum DSM 44074.</title>
        <authorList>
            <person name="Croce O."/>
            <person name="Robert C."/>
            <person name="Raoult D."/>
            <person name="Drancourt M."/>
        </authorList>
    </citation>
    <scope>NUCLEOTIDE SEQUENCE</scope>
    <source>
        <strain evidence="7">DSM 44074</strain>
    </source>
</reference>
<dbReference type="SUPFAM" id="SSF54719">
    <property type="entry name" value="Fe,Mn superoxide dismutase (SOD), C-terminal domain"/>
    <property type="match status" value="1"/>
</dbReference>
<evidence type="ECO:0000313" key="7">
    <source>
        <dbReference type="EMBL" id="CDQ43024.1"/>
    </source>
</evidence>
<dbReference type="PANTHER" id="PTHR11404">
    <property type="entry name" value="SUPEROXIDE DISMUTASE 2"/>
    <property type="match status" value="1"/>
</dbReference>
<evidence type="ECO:0000313" key="8">
    <source>
        <dbReference type="Proteomes" id="UP000028864"/>
    </source>
</evidence>
<reference evidence="7" key="1">
    <citation type="submission" date="2014-05" db="EMBL/GenBank/DDBJ databases">
        <authorList>
            <person name="Urmite Genomes"/>
        </authorList>
    </citation>
    <scope>NUCLEOTIDE SEQUENCE</scope>
    <source>
        <strain evidence="7">DSM 44074</strain>
    </source>
</reference>
<gene>
    <name evidence="7" type="ORF">BN1047_00885</name>
</gene>
<proteinExistence type="inferred from homology"/>
<dbReference type="InterPro" id="IPR036314">
    <property type="entry name" value="SOD_C_sf"/>
</dbReference>
<dbReference type="GO" id="GO:0046872">
    <property type="term" value="F:metal ion binding"/>
    <property type="evidence" value="ECO:0007669"/>
    <property type="project" value="UniProtKB-KW"/>
</dbReference>
<evidence type="ECO:0000256" key="2">
    <source>
        <dbReference type="ARBA" id="ARBA00012682"/>
    </source>
</evidence>
<organism evidence="7 8">
    <name type="scientific">Mycolicibacterium neoaurum</name>
    <name type="common">Mycobacterium neoaurum</name>
    <dbReference type="NCBI Taxonomy" id="1795"/>
    <lineage>
        <taxon>Bacteria</taxon>
        <taxon>Bacillati</taxon>
        <taxon>Actinomycetota</taxon>
        <taxon>Actinomycetes</taxon>
        <taxon>Mycobacteriales</taxon>
        <taxon>Mycobacteriaceae</taxon>
        <taxon>Mycolicibacterium</taxon>
    </lineage>
</organism>
<dbReference type="Pfam" id="PF02777">
    <property type="entry name" value="Sod_Fe_C"/>
    <property type="match status" value="1"/>
</dbReference>
<dbReference type="Proteomes" id="UP000028864">
    <property type="component" value="Unassembled WGS sequence"/>
</dbReference>
<accession>A0AAV2WFS6</accession>
<dbReference type="InterPro" id="IPR050265">
    <property type="entry name" value="Fe/Mn_Superoxide_Dismutase"/>
</dbReference>
<name>A0AAV2WFS6_MYCNE</name>
<feature type="domain" description="Manganese/iron superoxide dismutase C-terminal" evidence="6">
    <location>
        <begin position="16"/>
        <end position="71"/>
    </location>
</feature>
<keyword evidence="4" id="KW-0560">Oxidoreductase</keyword>
<keyword evidence="3" id="KW-0479">Metal-binding</keyword>
<evidence type="ECO:0000256" key="5">
    <source>
        <dbReference type="ARBA" id="ARBA00049204"/>
    </source>
</evidence>
<comment type="catalytic activity">
    <reaction evidence="5">
        <text>2 superoxide + 2 H(+) = H2O2 + O2</text>
        <dbReference type="Rhea" id="RHEA:20696"/>
        <dbReference type="ChEBI" id="CHEBI:15378"/>
        <dbReference type="ChEBI" id="CHEBI:15379"/>
        <dbReference type="ChEBI" id="CHEBI:16240"/>
        <dbReference type="ChEBI" id="CHEBI:18421"/>
        <dbReference type="EC" id="1.15.1.1"/>
    </reaction>
</comment>
<comment type="similarity">
    <text evidence="1">Belongs to the iron/manganese superoxide dismutase family.</text>
</comment>
<sequence>MSTTPWPSSKKPAQETTFQLYDQQANVPLGIIPLLQVDMWEHAFYLQYKNVKADYVKAFWNVVNWADVQDRYTRATTKTGGLIFG</sequence>
<dbReference type="InterPro" id="IPR019832">
    <property type="entry name" value="Mn/Fe_SOD_C"/>
</dbReference>
<protein>
    <recommendedName>
        <fullName evidence="2">superoxide dismutase</fullName>
        <ecNumber evidence="2">1.15.1.1</ecNumber>
    </recommendedName>
</protein>
<dbReference type="PROSITE" id="PS00088">
    <property type="entry name" value="SOD_MN"/>
    <property type="match status" value="1"/>
</dbReference>
<dbReference type="EC" id="1.15.1.1" evidence="2"/>
<dbReference type="Gene3D" id="3.55.40.20">
    <property type="entry name" value="Iron/manganese superoxide dismutase, C-terminal domain"/>
    <property type="match status" value="1"/>
</dbReference>
<evidence type="ECO:0000256" key="1">
    <source>
        <dbReference type="ARBA" id="ARBA00008714"/>
    </source>
</evidence>
<dbReference type="AlphaFoldDB" id="A0AAV2WFS6"/>
<dbReference type="GO" id="GO:0004784">
    <property type="term" value="F:superoxide dismutase activity"/>
    <property type="evidence" value="ECO:0007669"/>
    <property type="project" value="UniProtKB-EC"/>
</dbReference>
<dbReference type="InterPro" id="IPR019833">
    <property type="entry name" value="Mn/Fe_SOD_BS"/>
</dbReference>
<dbReference type="EMBL" id="LK021337">
    <property type="protein sequence ID" value="CDQ43024.1"/>
    <property type="molecule type" value="Genomic_DNA"/>
</dbReference>